<keyword evidence="3" id="KW-1185">Reference proteome</keyword>
<feature type="domain" description="DinB-like" evidence="1">
    <location>
        <begin position="11"/>
        <end position="140"/>
    </location>
</feature>
<evidence type="ECO:0000313" key="3">
    <source>
        <dbReference type="Proteomes" id="UP001165381"/>
    </source>
</evidence>
<reference evidence="2" key="1">
    <citation type="submission" date="2022-05" db="EMBL/GenBank/DDBJ databases">
        <authorList>
            <person name="Park J.-S."/>
        </authorList>
    </citation>
    <scope>NUCLEOTIDE SEQUENCE</scope>
    <source>
        <strain evidence="2">2012CJ34-3</strain>
    </source>
</reference>
<evidence type="ECO:0000313" key="2">
    <source>
        <dbReference type="EMBL" id="MCL6295907.1"/>
    </source>
</evidence>
<dbReference type="RefSeq" id="WP_249973464.1">
    <property type="nucleotide sequence ID" value="NZ_JAMFLZ010000005.1"/>
</dbReference>
<organism evidence="2 3">
    <name type="scientific">Jejuia spongiicola</name>
    <dbReference type="NCBI Taxonomy" id="2942207"/>
    <lineage>
        <taxon>Bacteria</taxon>
        <taxon>Pseudomonadati</taxon>
        <taxon>Bacteroidota</taxon>
        <taxon>Flavobacteriia</taxon>
        <taxon>Flavobacteriales</taxon>
        <taxon>Flavobacteriaceae</taxon>
        <taxon>Jejuia</taxon>
    </lineage>
</organism>
<dbReference type="Proteomes" id="UP001165381">
    <property type="component" value="Unassembled WGS sequence"/>
</dbReference>
<dbReference type="InterPro" id="IPR024775">
    <property type="entry name" value="DinB-like"/>
</dbReference>
<gene>
    <name evidence="2" type="ORF">M3P09_12930</name>
</gene>
<dbReference type="SUPFAM" id="SSF109854">
    <property type="entry name" value="DinB/YfiT-like putative metalloenzymes"/>
    <property type="match status" value="1"/>
</dbReference>
<dbReference type="Pfam" id="PF12867">
    <property type="entry name" value="DinB_2"/>
    <property type="match status" value="1"/>
</dbReference>
<accession>A0ABT0QFY5</accession>
<dbReference type="Gene3D" id="1.20.120.450">
    <property type="entry name" value="dinb family like domain"/>
    <property type="match status" value="1"/>
</dbReference>
<comment type="caution">
    <text evidence="2">The sequence shown here is derived from an EMBL/GenBank/DDBJ whole genome shotgun (WGS) entry which is preliminary data.</text>
</comment>
<evidence type="ECO:0000259" key="1">
    <source>
        <dbReference type="Pfam" id="PF12867"/>
    </source>
</evidence>
<name>A0ABT0QFY5_9FLAO</name>
<protein>
    <submittedName>
        <fullName evidence="2">DinB family protein</fullName>
    </submittedName>
</protein>
<dbReference type="EMBL" id="JAMFLZ010000005">
    <property type="protein sequence ID" value="MCL6295907.1"/>
    <property type="molecule type" value="Genomic_DNA"/>
</dbReference>
<sequence>MDAIKIILLNFSETRRRSLKLWRGIPKEHLNWKPDDNALTIIEMIRHVLEAEHLFHKIIENRGNLGNYKSPWKNLPYQGLEHEIDFSKTYRTKFINMIKAIEESDLEKIKIERSEVNQSKVLGDYLNRIAYHESVHTGQLLDYLRTIGTERPSIWD</sequence>
<proteinExistence type="predicted"/>
<dbReference type="InterPro" id="IPR034660">
    <property type="entry name" value="DinB/YfiT-like"/>
</dbReference>